<evidence type="ECO:0000259" key="2">
    <source>
        <dbReference type="Pfam" id="PF24626"/>
    </source>
</evidence>
<sequence>MDKLQRLKQGSSRMEEYRQSMELLMMRAGIMEEERITISRFQSCLNLEIRDKVELLLYRDLNELVQLCYRVEHQFKRKTLRKDSTPSYSKSFKKEGPSSKPFPNEKEKEGKTSQRTSSKETKTSDIKCFKCLGRGHIASQFPTKKTMILKGQDHYSSIDEATSSSSSDEEEILESEEETYRCEGDLLMVRRLLGNQSSDLDQTQRENLFYALSRRHALLSTLGTLLSFDDVKELYELDLDFQATYAKCLQKPFDGLCLLEGYSKLNPRGNGQFHVLHKINDNAYKLDLPSEYGISSSFNECDLTPFLGAEDMDEDSNLRTDASQEGGDDGRPSLRTNVGLITRSMARRVEEEEGAHTPRDTLLMIIEY</sequence>
<dbReference type="EMBL" id="KQ483682">
    <property type="protein sequence ID" value="KYP43129.1"/>
    <property type="molecule type" value="Genomic_DNA"/>
</dbReference>
<feature type="region of interest" description="Disordered" evidence="1">
    <location>
        <begin position="313"/>
        <end position="335"/>
    </location>
</feature>
<feature type="domain" description="Tf2-1-like SH3-like" evidence="2">
    <location>
        <begin position="259"/>
        <end position="306"/>
    </location>
</feature>
<dbReference type="PANTHER" id="PTHR35046:SF9">
    <property type="entry name" value="RNA-DIRECTED DNA POLYMERASE"/>
    <property type="match status" value="1"/>
</dbReference>
<reference evidence="3" key="1">
    <citation type="journal article" date="2012" name="Nat. Biotechnol.">
        <title>Draft genome sequence of pigeonpea (Cajanus cajan), an orphan legume crop of resource-poor farmers.</title>
        <authorList>
            <person name="Varshney R.K."/>
            <person name="Chen W."/>
            <person name="Li Y."/>
            <person name="Bharti A.K."/>
            <person name="Saxena R.K."/>
            <person name="Schlueter J.A."/>
            <person name="Donoghue M.T."/>
            <person name="Azam S."/>
            <person name="Fan G."/>
            <person name="Whaley A.M."/>
            <person name="Farmer A.D."/>
            <person name="Sheridan J."/>
            <person name="Iwata A."/>
            <person name="Tuteja R."/>
            <person name="Penmetsa R.V."/>
            <person name="Wu W."/>
            <person name="Upadhyaya H.D."/>
            <person name="Yang S.P."/>
            <person name="Shah T."/>
            <person name="Saxena K.B."/>
            <person name="Michael T."/>
            <person name="McCombie W.R."/>
            <person name="Yang B."/>
            <person name="Zhang G."/>
            <person name="Yang H."/>
            <person name="Wang J."/>
            <person name="Spillane C."/>
            <person name="Cook D.R."/>
            <person name="May G.D."/>
            <person name="Xu X."/>
            <person name="Jackson S.A."/>
        </authorList>
    </citation>
    <scope>NUCLEOTIDE SEQUENCE [LARGE SCALE GENOMIC DNA]</scope>
</reference>
<dbReference type="AlphaFoldDB" id="A0A151RKQ0"/>
<dbReference type="Proteomes" id="UP000075243">
    <property type="component" value="Unassembled WGS sequence"/>
</dbReference>
<gene>
    <name evidence="3" type="ORF">KK1_035418</name>
</gene>
<dbReference type="Gramene" id="C.cajan_34869.t">
    <property type="protein sequence ID" value="C.cajan_34869.t"/>
    <property type="gene ID" value="C.cajan_34869"/>
</dbReference>
<accession>A0A151RKQ0</accession>
<evidence type="ECO:0000313" key="4">
    <source>
        <dbReference type="Proteomes" id="UP000075243"/>
    </source>
</evidence>
<evidence type="ECO:0000256" key="1">
    <source>
        <dbReference type="SAM" id="MobiDB-lite"/>
    </source>
</evidence>
<proteinExistence type="predicted"/>
<dbReference type="Pfam" id="PF24626">
    <property type="entry name" value="SH3_Tf2-1"/>
    <property type="match status" value="1"/>
</dbReference>
<evidence type="ECO:0000313" key="3">
    <source>
        <dbReference type="EMBL" id="KYP43129.1"/>
    </source>
</evidence>
<dbReference type="PANTHER" id="PTHR35046">
    <property type="entry name" value="ZINC KNUCKLE (CCHC-TYPE) FAMILY PROTEIN"/>
    <property type="match status" value="1"/>
</dbReference>
<keyword evidence="4" id="KW-1185">Reference proteome</keyword>
<dbReference type="InterPro" id="IPR056924">
    <property type="entry name" value="SH3_Tf2-1"/>
</dbReference>
<feature type="compositionally biased region" description="Basic and acidic residues" evidence="1">
    <location>
        <begin position="92"/>
        <end position="120"/>
    </location>
</feature>
<protein>
    <recommendedName>
        <fullName evidence="2">Tf2-1-like SH3-like domain-containing protein</fullName>
    </recommendedName>
</protein>
<feature type="region of interest" description="Disordered" evidence="1">
    <location>
        <begin position="80"/>
        <end position="120"/>
    </location>
</feature>
<name>A0A151RKQ0_CAJCA</name>
<organism evidence="3 4">
    <name type="scientific">Cajanus cajan</name>
    <name type="common">Pigeon pea</name>
    <name type="synonym">Cajanus indicus</name>
    <dbReference type="NCBI Taxonomy" id="3821"/>
    <lineage>
        <taxon>Eukaryota</taxon>
        <taxon>Viridiplantae</taxon>
        <taxon>Streptophyta</taxon>
        <taxon>Embryophyta</taxon>
        <taxon>Tracheophyta</taxon>
        <taxon>Spermatophyta</taxon>
        <taxon>Magnoliopsida</taxon>
        <taxon>eudicotyledons</taxon>
        <taxon>Gunneridae</taxon>
        <taxon>Pentapetalae</taxon>
        <taxon>rosids</taxon>
        <taxon>fabids</taxon>
        <taxon>Fabales</taxon>
        <taxon>Fabaceae</taxon>
        <taxon>Papilionoideae</taxon>
        <taxon>50 kb inversion clade</taxon>
        <taxon>NPAAA clade</taxon>
        <taxon>indigoferoid/millettioid clade</taxon>
        <taxon>Phaseoleae</taxon>
        <taxon>Cajanus</taxon>
    </lineage>
</organism>